<name>A0A344UWY9_9ACTN</name>
<sequence length="216" mass="23193">MIEPSPEDRHLDMRVGDMDRTRVAELLDEAYADGRLDREEHDERAASAITARTFGDLAVLTRDLDPAAVSPRASASSAMVPATSRVPVVAGPPDDRIVTIMGDVTRGAGHTLAARTEIVSGLGDVKLDLTSMSLAAHDVVIEIRSVMGDIKIMVPEGMRVIDQTGRFLGDSKFDGLVPSGPDDPTVTLTGFLALGDVKVYGPEHVSFAKKLRKWFG</sequence>
<dbReference type="PANTHER" id="PTHR40763">
    <property type="entry name" value="MEMBRANE PROTEIN-RELATED"/>
    <property type="match status" value="1"/>
</dbReference>
<dbReference type="Pfam" id="PF08044">
    <property type="entry name" value="DUF1707"/>
    <property type="match status" value="1"/>
</dbReference>
<dbReference type="Proteomes" id="UP000251995">
    <property type="component" value="Chromosome"/>
</dbReference>
<feature type="domain" description="Cell wall-active antibiotics response LiaF-like C-terminal" evidence="2">
    <location>
        <begin position="115"/>
        <end position="172"/>
    </location>
</feature>
<evidence type="ECO:0000259" key="2">
    <source>
        <dbReference type="Pfam" id="PF09922"/>
    </source>
</evidence>
<dbReference type="EMBL" id="CP025198">
    <property type="protein sequence ID" value="AXE39787.1"/>
    <property type="molecule type" value="Genomic_DNA"/>
</dbReference>
<keyword evidence="4" id="KW-1185">Reference proteome</keyword>
<evidence type="ECO:0000313" key="3">
    <source>
        <dbReference type="EMBL" id="AXE39787.1"/>
    </source>
</evidence>
<evidence type="ECO:0000313" key="4">
    <source>
        <dbReference type="Proteomes" id="UP000251995"/>
    </source>
</evidence>
<feature type="domain" description="DUF1707" evidence="1">
    <location>
        <begin position="13"/>
        <end position="64"/>
    </location>
</feature>
<dbReference type="KEGG" id="acij:JS278_02650"/>
<dbReference type="Pfam" id="PF09922">
    <property type="entry name" value="LiaF-like_C"/>
    <property type="match status" value="1"/>
</dbReference>
<dbReference type="InterPro" id="IPR024425">
    <property type="entry name" value="LiaF-like_C"/>
</dbReference>
<dbReference type="AlphaFoldDB" id="A0A344UWY9"/>
<evidence type="ECO:0000259" key="1">
    <source>
        <dbReference type="Pfam" id="PF08044"/>
    </source>
</evidence>
<dbReference type="InterPro" id="IPR012551">
    <property type="entry name" value="DUF1707_SHOCT-like"/>
</dbReference>
<dbReference type="PANTHER" id="PTHR40763:SF4">
    <property type="entry name" value="DUF1707 DOMAIN-CONTAINING PROTEIN"/>
    <property type="match status" value="1"/>
</dbReference>
<protein>
    <submittedName>
        <fullName evidence="3">Uncharacterized protein</fullName>
    </submittedName>
</protein>
<gene>
    <name evidence="3" type="ORF">JS278_02650</name>
</gene>
<reference evidence="3 4" key="1">
    <citation type="submission" date="2017-12" db="EMBL/GenBank/DDBJ databases">
        <title>The whole genome sequence of the Acidipropionibacterium virtanenii sp. nov. type strain JS278.</title>
        <authorList>
            <person name="Laine P."/>
            <person name="Deptula P."/>
            <person name="Varmanen P."/>
            <person name="Auvinen P."/>
        </authorList>
    </citation>
    <scope>NUCLEOTIDE SEQUENCE [LARGE SCALE GENOMIC DNA]</scope>
    <source>
        <strain evidence="3 4">JS278</strain>
    </source>
</reference>
<dbReference type="RefSeq" id="WP_181833738.1">
    <property type="nucleotide sequence ID" value="NZ_CP025198.1"/>
</dbReference>
<accession>A0A344UWY9</accession>
<proteinExistence type="predicted"/>
<organism evidence="3 4">
    <name type="scientific">Acidipropionibacterium virtanenii</name>
    <dbReference type="NCBI Taxonomy" id="2057246"/>
    <lineage>
        <taxon>Bacteria</taxon>
        <taxon>Bacillati</taxon>
        <taxon>Actinomycetota</taxon>
        <taxon>Actinomycetes</taxon>
        <taxon>Propionibacteriales</taxon>
        <taxon>Propionibacteriaceae</taxon>
        <taxon>Acidipropionibacterium</taxon>
    </lineage>
</organism>